<evidence type="ECO:0000256" key="4">
    <source>
        <dbReference type="ARBA" id="ARBA00022840"/>
    </source>
</evidence>
<keyword evidence="7" id="KW-1185">Reference proteome</keyword>
<dbReference type="PROSITE" id="PS00211">
    <property type="entry name" value="ABC_TRANSPORTER_1"/>
    <property type="match status" value="1"/>
</dbReference>
<keyword evidence="2" id="KW-0813">Transport</keyword>
<dbReference type="Pfam" id="PF00005">
    <property type="entry name" value="ABC_tran"/>
    <property type="match status" value="1"/>
</dbReference>
<dbReference type="InterPro" id="IPR050683">
    <property type="entry name" value="Bact_Polysacc_Export_ATP-bd"/>
</dbReference>
<dbReference type="SMART" id="SM00382">
    <property type="entry name" value="AAA"/>
    <property type="match status" value="1"/>
</dbReference>
<dbReference type="GO" id="GO:0005524">
    <property type="term" value="F:ATP binding"/>
    <property type="evidence" value="ECO:0007669"/>
    <property type="project" value="UniProtKB-KW"/>
</dbReference>
<dbReference type="AlphaFoldDB" id="A0A177NA64"/>
<dbReference type="PANTHER" id="PTHR46743">
    <property type="entry name" value="TEICHOIC ACIDS EXPORT ATP-BINDING PROTEIN TAGH"/>
    <property type="match status" value="1"/>
</dbReference>
<dbReference type="InterPro" id="IPR027417">
    <property type="entry name" value="P-loop_NTPase"/>
</dbReference>
<evidence type="ECO:0000259" key="5">
    <source>
        <dbReference type="PROSITE" id="PS50893"/>
    </source>
</evidence>
<protein>
    <recommendedName>
        <fullName evidence="5">ABC transporter domain-containing protein</fullName>
    </recommendedName>
</protein>
<evidence type="ECO:0000256" key="3">
    <source>
        <dbReference type="ARBA" id="ARBA00022741"/>
    </source>
</evidence>
<dbReference type="GO" id="GO:0016887">
    <property type="term" value="F:ATP hydrolysis activity"/>
    <property type="evidence" value="ECO:0007669"/>
    <property type="project" value="InterPro"/>
</dbReference>
<dbReference type="GO" id="GO:0140359">
    <property type="term" value="F:ABC-type transporter activity"/>
    <property type="evidence" value="ECO:0007669"/>
    <property type="project" value="InterPro"/>
</dbReference>
<dbReference type="STRING" id="702114.A1355_11620"/>
<organism evidence="6 7">
    <name type="scientific">Methylomonas koyamae</name>
    <dbReference type="NCBI Taxonomy" id="702114"/>
    <lineage>
        <taxon>Bacteria</taxon>
        <taxon>Pseudomonadati</taxon>
        <taxon>Pseudomonadota</taxon>
        <taxon>Gammaproteobacteria</taxon>
        <taxon>Methylococcales</taxon>
        <taxon>Methylococcaceae</taxon>
        <taxon>Methylomonas</taxon>
    </lineage>
</organism>
<keyword evidence="4" id="KW-0067">ATP-binding</keyword>
<evidence type="ECO:0000256" key="1">
    <source>
        <dbReference type="ARBA" id="ARBA00005417"/>
    </source>
</evidence>
<proteinExistence type="inferred from homology"/>
<dbReference type="GO" id="GO:0016020">
    <property type="term" value="C:membrane"/>
    <property type="evidence" value="ECO:0007669"/>
    <property type="project" value="InterPro"/>
</dbReference>
<feature type="domain" description="ABC transporter" evidence="5">
    <location>
        <begin position="53"/>
        <end position="274"/>
    </location>
</feature>
<dbReference type="InterPro" id="IPR017871">
    <property type="entry name" value="ABC_transporter-like_CS"/>
</dbReference>
<dbReference type="InterPro" id="IPR003439">
    <property type="entry name" value="ABC_transporter-like_ATP-bd"/>
</dbReference>
<evidence type="ECO:0000313" key="7">
    <source>
        <dbReference type="Proteomes" id="UP000077628"/>
    </source>
</evidence>
<dbReference type="Proteomes" id="UP000077628">
    <property type="component" value="Unassembled WGS sequence"/>
</dbReference>
<dbReference type="Gene3D" id="3.40.50.300">
    <property type="entry name" value="P-loop containing nucleotide triphosphate hydrolases"/>
    <property type="match status" value="1"/>
</dbReference>
<dbReference type="CDD" id="cd03220">
    <property type="entry name" value="ABC_KpsT_Wzt"/>
    <property type="match status" value="1"/>
</dbReference>
<dbReference type="InterPro" id="IPR003593">
    <property type="entry name" value="AAA+_ATPase"/>
</dbReference>
<dbReference type="RefSeq" id="WP_082885642.1">
    <property type="nucleotide sequence ID" value="NZ_LUUK01000196.1"/>
</dbReference>
<keyword evidence="3" id="KW-0547">Nucleotide-binding</keyword>
<dbReference type="EMBL" id="LUUK01000196">
    <property type="protein sequence ID" value="OAI14918.1"/>
    <property type="molecule type" value="Genomic_DNA"/>
</dbReference>
<dbReference type="SUPFAM" id="SSF52540">
    <property type="entry name" value="P-loop containing nucleoside triphosphate hydrolases"/>
    <property type="match status" value="1"/>
</dbReference>
<name>A0A177NA64_9GAMM</name>
<dbReference type="PROSITE" id="PS50893">
    <property type="entry name" value="ABC_TRANSPORTER_2"/>
    <property type="match status" value="1"/>
</dbReference>
<reference evidence="7" key="1">
    <citation type="submission" date="2016-03" db="EMBL/GenBank/DDBJ databases">
        <authorList>
            <person name="Heylen K."/>
            <person name="De Vos P."/>
            <person name="Vekeman B."/>
        </authorList>
    </citation>
    <scope>NUCLEOTIDE SEQUENCE [LARGE SCALE GENOMIC DNA]</scope>
    <source>
        <strain evidence="7">R-45383</strain>
    </source>
</reference>
<dbReference type="InterPro" id="IPR015860">
    <property type="entry name" value="ABC_transpr_TagH-like"/>
</dbReference>
<sequence>MSSNSVLLKADGVSKRFQMGEFVGLVPALRAMKRMVGNPLQYFRERRQGRGAINHARYEQSGSTKFLWALRNVSFDLRRGERVAILGRNGAGKSTLLKILVGIMAPTEGEVSFHCRIIPLMGVGAGFHPELTGRENIFVYGGLLGVSADEIKAIYDDIVAFTEIPEFMDTPVKRYSKGMRARLGMAIALNLQPEMLVVDEVLAVGDVPFRAKCMEKIEAMCDAGTTLLFVSHSVARVKALCDRALLLREGRLIDDGDVSRVLNRYIAEDLAGESPQESDIDDESITERHSYLGRVDWELENAPGDEVVRICMVRVTDAKGVEKQEFDIVEPIHLEMEYVVYEDGRTLRPRFQCFDEKLNLLFATIDTSTQWREQRREAGIYRSKAIIPGNVLGAQTFVVGGAVFTHVPLEKHAITGEVVSFKVNEVYDLNTAQTDFCRPLHGYFRPLLNWHTEIIHLE</sequence>
<accession>A0A177NA64</accession>
<comment type="similarity">
    <text evidence="1">Belongs to the ABC transporter superfamily.</text>
</comment>
<evidence type="ECO:0000256" key="2">
    <source>
        <dbReference type="ARBA" id="ARBA00022448"/>
    </source>
</evidence>
<comment type="caution">
    <text evidence="6">The sequence shown here is derived from an EMBL/GenBank/DDBJ whole genome shotgun (WGS) entry which is preliminary data.</text>
</comment>
<dbReference type="OrthoDB" id="9778870at2"/>
<gene>
    <name evidence="6" type="ORF">A1355_11620</name>
</gene>
<dbReference type="PANTHER" id="PTHR46743:SF2">
    <property type="entry name" value="TEICHOIC ACIDS EXPORT ATP-BINDING PROTEIN TAGH"/>
    <property type="match status" value="1"/>
</dbReference>
<evidence type="ECO:0000313" key="6">
    <source>
        <dbReference type="EMBL" id="OAI14918.1"/>
    </source>
</evidence>